<dbReference type="InterPro" id="IPR011576">
    <property type="entry name" value="Pyridox_Oxase_N"/>
</dbReference>
<name>A0A1G8MR32_9RHOB</name>
<dbReference type="STRING" id="571298.SAMN04488026_100625"/>
<evidence type="ECO:0000313" key="3">
    <source>
        <dbReference type="Proteomes" id="UP000199382"/>
    </source>
</evidence>
<organism evidence="2 3">
    <name type="scientific">Aliiruegeria lutimaris</name>
    <dbReference type="NCBI Taxonomy" id="571298"/>
    <lineage>
        <taxon>Bacteria</taxon>
        <taxon>Pseudomonadati</taxon>
        <taxon>Pseudomonadota</taxon>
        <taxon>Alphaproteobacteria</taxon>
        <taxon>Rhodobacterales</taxon>
        <taxon>Roseobacteraceae</taxon>
        <taxon>Aliiruegeria</taxon>
    </lineage>
</organism>
<dbReference type="PANTHER" id="PTHR42815">
    <property type="entry name" value="FAD-BINDING, PUTATIVE (AFU_ORTHOLOGUE AFUA_6G07600)-RELATED"/>
    <property type="match status" value="1"/>
</dbReference>
<dbReference type="Proteomes" id="UP000199382">
    <property type="component" value="Unassembled WGS sequence"/>
</dbReference>
<proteinExistence type="predicted"/>
<dbReference type="Pfam" id="PF01243">
    <property type="entry name" value="PNPOx_N"/>
    <property type="match status" value="1"/>
</dbReference>
<dbReference type="OrthoDB" id="9790331at2"/>
<feature type="domain" description="Pyridoxamine 5'-phosphate oxidase N-terminal" evidence="1">
    <location>
        <begin position="41"/>
        <end position="141"/>
    </location>
</feature>
<sequence length="206" mass="22294">MVTPPPSDVAFSAAVKAVQAAKGSRALYANVETKRPWSDRITPELAAFIGAQSSVFFGTASAAGQPYIQHRGGPAGFLKVLGDRQLGFADLAGNKQYITLGNLSENPRAYLFLIDYEHARRVRLWGSARVVEEDPSLLDRLRPEGGSGRAERAILFDIAAWDVNCPQHIPQRIDVARAAALLAERDSRIAMLEAELARRGPSSPGT</sequence>
<evidence type="ECO:0000259" key="1">
    <source>
        <dbReference type="Pfam" id="PF01243"/>
    </source>
</evidence>
<accession>A0A1G8MR32</accession>
<reference evidence="2 3" key="1">
    <citation type="submission" date="2016-10" db="EMBL/GenBank/DDBJ databases">
        <authorList>
            <person name="de Groot N.N."/>
        </authorList>
    </citation>
    <scope>NUCLEOTIDE SEQUENCE [LARGE SCALE GENOMIC DNA]</scope>
    <source>
        <strain evidence="2 3">DSM 25294</strain>
    </source>
</reference>
<dbReference type="Gene3D" id="2.30.110.10">
    <property type="entry name" value="Electron Transport, Fmn-binding Protein, Chain A"/>
    <property type="match status" value="1"/>
</dbReference>
<keyword evidence="3" id="KW-1185">Reference proteome</keyword>
<gene>
    <name evidence="2" type="ORF">SAMN04488026_100625</name>
</gene>
<dbReference type="PANTHER" id="PTHR42815:SF2">
    <property type="entry name" value="FAD-BINDING, PUTATIVE (AFU_ORTHOLOGUE AFUA_6G07600)-RELATED"/>
    <property type="match status" value="1"/>
</dbReference>
<dbReference type="EMBL" id="FNEK01000006">
    <property type="protein sequence ID" value="SDI70509.1"/>
    <property type="molecule type" value="Genomic_DNA"/>
</dbReference>
<dbReference type="SUPFAM" id="SSF50475">
    <property type="entry name" value="FMN-binding split barrel"/>
    <property type="match status" value="1"/>
</dbReference>
<dbReference type="InterPro" id="IPR012349">
    <property type="entry name" value="Split_barrel_FMN-bd"/>
</dbReference>
<evidence type="ECO:0000313" key="2">
    <source>
        <dbReference type="EMBL" id="SDI70509.1"/>
    </source>
</evidence>
<protein>
    <recommendedName>
        <fullName evidence="1">Pyridoxamine 5'-phosphate oxidase N-terminal domain-containing protein</fullName>
    </recommendedName>
</protein>
<dbReference type="RefSeq" id="WP_093150367.1">
    <property type="nucleotide sequence ID" value="NZ_FNEK01000006.1"/>
</dbReference>
<dbReference type="AlphaFoldDB" id="A0A1G8MR32"/>